<sequence>MRIGTALLHAATPADTVAAAADAARRGLDSFWTNQMAGGWDPLTLLAGLRERPAEIGTAVVLTYPRHPVTMASEALTLQAAGGGLMLGVGPGHAWYVERALGLSYASPLRHTREYLTALRPLLHGEPARLTGEFLTVDTALDVTAPAPPVLLAALGPKMLRLAHDLADGVVATWVTPEIVAERLVPSQPPGARIVVSLVTALTTDPDAARERIARDFGAAGELPAYTASLRRAGLTGVTDTVAVGDESSIAAAIDRLRDAGATDVVLMPLGDRARTLDIVTGSDARSNPSAGTP</sequence>
<dbReference type="AlphaFoldDB" id="A0AAE3VUY4"/>
<dbReference type="InterPro" id="IPR036661">
    <property type="entry name" value="Luciferase-like_sf"/>
</dbReference>
<keyword evidence="4" id="KW-1185">Reference proteome</keyword>
<dbReference type="CDD" id="cd01097">
    <property type="entry name" value="Tetrahydromethanopterin_reductase"/>
    <property type="match status" value="1"/>
</dbReference>
<gene>
    <name evidence="3" type="ORF">J2S42_000833</name>
</gene>
<proteinExistence type="predicted"/>
<evidence type="ECO:0000313" key="4">
    <source>
        <dbReference type="Proteomes" id="UP001240236"/>
    </source>
</evidence>
<dbReference type="InterPro" id="IPR011251">
    <property type="entry name" value="Luciferase-like_dom"/>
</dbReference>
<evidence type="ECO:0000259" key="2">
    <source>
        <dbReference type="Pfam" id="PF00296"/>
    </source>
</evidence>
<dbReference type="EMBL" id="JAUSUZ010000001">
    <property type="protein sequence ID" value="MDQ0364164.1"/>
    <property type="molecule type" value="Genomic_DNA"/>
</dbReference>
<dbReference type="InterPro" id="IPR050564">
    <property type="entry name" value="F420-G6PD/mer"/>
</dbReference>
<dbReference type="SUPFAM" id="SSF51679">
    <property type="entry name" value="Bacterial luciferase-like"/>
    <property type="match status" value="1"/>
</dbReference>
<dbReference type="GO" id="GO:0016705">
    <property type="term" value="F:oxidoreductase activity, acting on paired donors, with incorporation or reduction of molecular oxygen"/>
    <property type="evidence" value="ECO:0007669"/>
    <property type="project" value="InterPro"/>
</dbReference>
<evidence type="ECO:0000256" key="1">
    <source>
        <dbReference type="ARBA" id="ARBA00023002"/>
    </source>
</evidence>
<feature type="domain" description="Luciferase-like" evidence="2">
    <location>
        <begin position="5"/>
        <end position="263"/>
    </location>
</feature>
<dbReference type="RefSeq" id="WP_307235350.1">
    <property type="nucleotide sequence ID" value="NZ_JAUSUZ010000001.1"/>
</dbReference>
<organism evidence="3 4">
    <name type="scientific">Catenuloplanes indicus</name>
    <dbReference type="NCBI Taxonomy" id="137267"/>
    <lineage>
        <taxon>Bacteria</taxon>
        <taxon>Bacillati</taxon>
        <taxon>Actinomycetota</taxon>
        <taxon>Actinomycetes</taxon>
        <taxon>Micromonosporales</taxon>
        <taxon>Micromonosporaceae</taxon>
        <taxon>Catenuloplanes</taxon>
    </lineage>
</organism>
<comment type="caution">
    <text evidence="3">The sequence shown here is derived from an EMBL/GenBank/DDBJ whole genome shotgun (WGS) entry which is preliminary data.</text>
</comment>
<dbReference type="PANTHER" id="PTHR43244:SF1">
    <property type="entry name" value="5,10-METHYLENETETRAHYDROMETHANOPTERIN REDUCTASE"/>
    <property type="match status" value="1"/>
</dbReference>
<reference evidence="3 4" key="1">
    <citation type="submission" date="2023-07" db="EMBL/GenBank/DDBJ databases">
        <title>Sequencing the genomes of 1000 actinobacteria strains.</title>
        <authorList>
            <person name="Klenk H.-P."/>
        </authorList>
    </citation>
    <scope>NUCLEOTIDE SEQUENCE [LARGE SCALE GENOMIC DNA]</scope>
    <source>
        <strain evidence="3 4">DSM 44709</strain>
    </source>
</reference>
<protein>
    <submittedName>
        <fullName evidence="3">F420-dependent oxidoreductase-like protein</fullName>
    </submittedName>
</protein>
<dbReference type="PANTHER" id="PTHR43244">
    <property type="match status" value="1"/>
</dbReference>
<dbReference type="Proteomes" id="UP001240236">
    <property type="component" value="Unassembled WGS sequence"/>
</dbReference>
<dbReference type="Gene3D" id="3.20.20.30">
    <property type="entry name" value="Luciferase-like domain"/>
    <property type="match status" value="1"/>
</dbReference>
<evidence type="ECO:0000313" key="3">
    <source>
        <dbReference type="EMBL" id="MDQ0364164.1"/>
    </source>
</evidence>
<name>A0AAE3VUY4_9ACTN</name>
<accession>A0AAE3VUY4</accession>
<keyword evidence="1" id="KW-0560">Oxidoreductase</keyword>
<dbReference type="Pfam" id="PF00296">
    <property type="entry name" value="Bac_luciferase"/>
    <property type="match status" value="1"/>
</dbReference>